<feature type="signal peptide" evidence="2">
    <location>
        <begin position="1"/>
        <end position="24"/>
    </location>
</feature>
<name>A0A6M4IXA4_9BACT</name>
<dbReference type="NCBIfam" id="TIGR02595">
    <property type="entry name" value="PEP_CTERM"/>
    <property type="match status" value="1"/>
</dbReference>
<dbReference type="KEGG" id="ggr:HKW67_19440"/>
<evidence type="ECO:0000313" key="4">
    <source>
        <dbReference type="EMBL" id="QJR37532.1"/>
    </source>
</evidence>
<feature type="domain" description="Ice-binding protein C-terminal" evidence="3">
    <location>
        <begin position="221"/>
        <end position="245"/>
    </location>
</feature>
<dbReference type="Pfam" id="PF07589">
    <property type="entry name" value="PEP-CTERM"/>
    <property type="match status" value="1"/>
</dbReference>
<reference evidence="4 5" key="1">
    <citation type="submission" date="2020-05" db="EMBL/GenBank/DDBJ databases">
        <title>Complete genome sequence of Gemmatimonas greenlandica TET16.</title>
        <authorList>
            <person name="Zeng Y."/>
        </authorList>
    </citation>
    <scope>NUCLEOTIDE SEQUENCE [LARGE SCALE GENOMIC DNA]</scope>
    <source>
        <strain evidence="4 5">TET16</strain>
    </source>
</reference>
<dbReference type="AlphaFoldDB" id="A0A6M4IXA4"/>
<evidence type="ECO:0000313" key="5">
    <source>
        <dbReference type="Proteomes" id="UP000500938"/>
    </source>
</evidence>
<organism evidence="4 5">
    <name type="scientific">Gemmatimonas groenlandica</name>
    <dbReference type="NCBI Taxonomy" id="2732249"/>
    <lineage>
        <taxon>Bacteria</taxon>
        <taxon>Pseudomonadati</taxon>
        <taxon>Gemmatimonadota</taxon>
        <taxon>Gemmatimonadia</taxon>
        <taxon>Gemmatimonadales</taxon>
        <taxon>Gemmatimonadaceae</taxon>
        <taxon>Gemmatimonas</taxon>
    </lineage>
</organism>
<accession>A0A6M4IXA4</accession>
<dbReference type="Proteomes" id="UP000500938">
    <property type="component" value="Chromosome"/>
</dbReference>
<gene>
    <name evidence="4" type="ORF">HKW67_19440</name>
</gene>
<sequence length="249" mass="26141">MHRWITRGLASAVLVLATQTTASAQTLFFNGQWNGDGQTSASNTINGSGSNQIIFENFVVGGAGWNVTGVFGEFNTKGSVSSWLTANWEIRSGMSTGNAGKLEWSGLGPTTNSLTGTNYGDYKGIRSTVSGLNVMLAAGTYWVGLAPVGLDASQVDIYLNSTGGVNGVNALIDGDFFVKSTSSDLYNYVEPAQGLYSWASRDYALGVLGTQITSSPPPSTTVPEPSTYALMAAGLATLGLVARRRRIRA</sequence>
<protein>
    <submittedName>
        <fullName evidence="4">PEP-CTERM sorting domain-containing protein</fullName>
    </submittedName>
</protein>
<feature type="transmembrane region" description="Helical" evidence="1">
    <location>
        <begin position="225"/>
        <end position="242"/>
    </location>
</feature>
<keyword evidence="1" id="KW-1133">Transmembrane helix</keyword>
<evidence type="ECO:0000256" key="1">
    <source>
        <dbReference type="SAM" id="Phobius"/>
    </source>
</evidence>
<evidence type="ECO:0000259" key="3">
    <source>
        <dbReference type="Pfam" id="PF07589"/>
    </source>
</evidence>
<dbReference type="EMBL" id="CP053085">
    <property type="protein sequence ID" value="QJR37532.1"/>
    <property type="molecule type" value="Genomic_DNA"/>
</dbReference>
<evidence type="ECO:0000256" key="2">
    <source>
        <dbReference type="SAM" id="SignalP"/>
    </source>
</evidence>
<keyword evidence="1" id="KW-0472">Membrane</keyword>
<feature type="chain" id="PRO_5026981045" evidence="2">
    <location>
        <begin position="25"/>
        <end position="249"/>
    </location>
</feature>
<keyword evidence="2" id="KW-0732">Signal</keyword>
<keyword evidence="5" id="KW-1185">Reference proteome</keyword>
<keyword evidence="1" id="KW-0812">Transmembrane</keyword>
<dbReference type="InterPro" id="IPR013424">
    <property type="entry name" value="Ice-binding_C"/>
</dbReference>
<dbReference type="RefSeq" id="WP_171226967.1">
    <property type="nucleotide sequence ID" value="NZ_CP053085.1"/>
</dbReference>
<proteinExistence type="predicted"/>